<proteinExistence type="predicted"/>
<dbReference type="InterPro" id="IPR011006">
    <property type="entry name" value="CheY-like_superfamily"/>
</dbReference>
<protein>
    <submittedName>
        <fullName evidence="11">Response regulator</fullName>
    </submittedName>
</protein>
<evidence type="ECO:0000256" key="1">
    <source>
        <dbReference type="ARBA" id="ARBA00004496"/>
    </source>
</evidence>
<keyword evidence="4" id="KW-0902">Two-component regulatory system</keyword>
<dbReference type="InterPro" id="IPR018062">
    <property type="entry name" value="HTH_AraC-typ_CS"/>
</dbReference>
<gene>
    <name evidence="11" type="ORF">Q5741_11385</name>
</gene>
<dbReference type="SUPFAM" id="SSF52172">
    <property type="entry name" value="CheY-like"/>
    <property type="match status" value="1"/>
</dbReference>
<keyword evidence="3 8" id="KW-0597">Phosphoprotein</keyword>
<dbReference type="SMART" id="SM00448">
    <property type="entry name" value="REC"/>
    <property type="match status" value="1"/>
</dbReference>
<comment type="caution">
    <text evidence="11">The sequence shown here is derived from an EMBL/GenBank/DDBJ whole genome shotgun (WGS) entry which is preliminary data.</text>
</comment>
<keyword evidence="7" id="KW-0804">Transcription</keyword>
<dbReference type="PROSITE" id="PS00041">
    <property type="entry name" value="HTH_ARAC_FAMILY_1"/>
    <property type="match status" value="1"/>
</dbReference>
<dbReference type="SUPFAM" id="SSF46689">
    <property type="entry name" value="Homeodomain-like"/>
    <property type="match status" value="2"/>
</dbReference>
<evidence type="ECO:0000313" key="12">
    <source>
        <dbReference type="Proteomes" id="UP001240171"/>
    </source>
</evidence>
<dbReference type="EMBL" id="JAUQTB010000005">
    <property type="protein sequence ID" value="MDO7907018.1"/>
    <property type="molecule type" value="Genomic_DNA"/>
</dbReference>
<dbReference type="PANTHER" id="PTHR42713">
    <property type="entry name" value="HISTIDINE KINASE-RELATED"/>
    <property type="match status" value="1"/>
</dbReference>
<dbReference type="Pfam" id="PF00072">
    <property type="entry name" value="Response_reg"/>
    <property type="match status" value="1"/>
</dbReference>
<dbReference type="PANTHER" id="PTHR42713:SF3">
    <property type="entry name" value="TRANSCRIPTIONAL REGULATORY PROTEIN HPTR"/>
    <property type="match status" value="1"/>
</dbReference>
<dbReference type="PROSITE" id="PS01124">
    <property type="entry name" value="HTH_ARAC_FAMILY_2"/>
    <property type="match status" value="1"/>
</dbReference>
<dbReference type="Gene3D" id="1.10.10.60">
    <property type="entry name" value="Homeodomain-like"/>
    <property type="match status" value="2"/>
</dbReference>
<dbReference type="PROSITE" id="PS50110">
    <property type="entry name" value="RESPONSE_REGULATORY"/>
    <property type="match status" value="1"/>
</dbReference>
<dbReference type="CDD" id="cd17536">
    <property type="entry name" value="REC_YesN-like"/>
    <property type="match status" value="1"/>
</dbReference>
<evidence type="ECO:0000256" key="6">
    <source>
        <dbReference type="ARBA" id="ARBA00023125"/>
    </source>
</evidence>
<keyword evidence="5" id="KW-0805">Transcription regulation</keyword>
<dbReference type="InterPro" id="IPR051552">
    <property type="entry name" value="HptR"/>
</dbReference>
<evidence type="ECO:0000256" key="8">
    <source>
        <dbReference type="PROSITE-ProRule" id="PRU00169"/>
    </source>
</evidence>
<feature type="domain" description="HTH araC/xylS-type" evidence="9">
    <location>
        <begin position="425"/>
        <end position="523"/>
    </location>
</feature>
<dbReference type="SMART" id="SM00342">
    <property type="entry name" value="HTH_ARAC"/>
    <property type="match status" value="1"/>
</dbReference>
<organism evidence="11 12">
    <name type="scientific">Paenibacillus lacisoli</name>
    <dbReference type="NCBI Taxonomy" id="3064525"/>
    <lineage>
        <taxon>Bacteria</taxon>
        <taxon>Bacillati</taxon>
        <taxon>Bacillota</taxon>
        <taxon>Bacilli</taxon>
        <taxon>Bacillales</taxon>
        <taxon>Paenibacillaceae</taxon>
        <taxon>Paenibacillus</taxon>
    </lineage>
</organism>
<dbReference type="InterPro" id="IPR009057">
    <property type="entry name" value="Homeodomain-like_sf"/>
</dbReference>
<evidence type="ECO:0000256" key="2">
    <source>
        <dbReference type="ARBA" id="ARBA00022490"/>
    </source>
</evidence>
<name>A0ABT9CHD9_9BACL</name>
<dbReference type="Pfam" id="PF12833">
    <property type="entry name" value="HTH_18"/>
    <property type="match status" value="1"/>
</dbReference>
<feature type="modified residue" description="4-aspartylphosphate" evidence="8">
    <location>
        <position position="57"/>
    </location>
</feature>
<evidence type="ECO:0000256" key="5">
    <source>
        <dbReference type="ARBA" id="ARBA00023015"/>
    </source>
</evidence>
<keyword evidence="2" id="KW-0963">Cytoplasm</keyword>
<comment type="subcellular location">
    <subcellularLocation>
        <location evidence="1">Cytoplasm</location>
    </subcellularLocation>
</comment>
<evidence type="ECO:0000259" key="9">
    <source>
        <dbReference type="PROSITE" id="PS01124"/>
    </source>
</evidence>
<dbReference type="Proteomes" id="UP001240171">
    <property type="component" value="Unassembled WGS sequence"/>
</dbReference>
<reference evidence="11 12" key="1">
    <citation type="submission" date="2023-07" db="EMBL/GenBank/DDBJ databases">
        <title>Paenibacillus sp. JX-17 nov. isolated from soil.</title>
        <authorList>
            <person name="Wan Y."/>
            <person name="Liu B."/>
        </authorList>
    </citation>
    <scope>NUCLEOTIDE SEQUENCE [LARGE SCALE GENOMIC DNA]</scope>
    <source>
        <strain evidence="11 12">JX-17</strain>
    </source>
</reference>
<dbReference type="InterPro" id="IPR001789">
    <property type="entry name" value="Sig_transdc_resp-reg_receiver"/>
</dbReference>
<dbReference type="Pfam" id="PF17853">
    <property type="entry name" value="GGDEF_2"/>
    <property type="match status" value="1"/>
</dbReference>
<evidence type="ECO:0000256" key="3">
    <source>
        <dbReference type="ARBA" id="ARBA00022553"/>
    </source>
</evidence>
<keyword evidence="6" id="KW-0238">DNA-binding</keyword>
<dbReference type="RefSeq" id="WP_305024218.1">
    <property type="nucleotide sequence ID" value="NZ_JAUQTB010000005.1"/>
</dbReference>
<evidence type="ECO:0000259" key="10">
    <source>
        <dbReference type="PROSITE" id="PS50110"/>
    </source>
</evidence>
<evidence type="ECO:0000256" key="4">
    <source>
        <dbReference type="ARBA" id="ARBA00023012"/>
    </source>
</evidence>
<sequence>MQLHRAILVDDEVYTRKGLLKLMDWESCGFEVIGEADDGEDALELIHALQPDLVITDIRMPVLDGLELIGKAAVDNIHSPEFVIISGYNDFNYAKQAIRYGVHDFILKPVDDEELSAALNRLNHRLTEAKERQNRQVRLSSGTLKEEIIMGRADAGFIRQWEEKLMLRADEPLYYVLLELNDQHPWHARGHCTLQQFREYAEQVLRSLTDAHFPLYVHEHRSRLGILISDQLLTAAGKSLSVLGERMVSRLEALLPGRRIFVYMGQPVRRLSDLRLSYERAVEMLAYKYMYESTGVVPGHEKPGKEPQYVMTSQAHIDSIIERIEETNRAEMELAIHILFTTFQEQGYAPEAVKMNIHRCVLGVQEVIRSMGGGEQPLAAAERLLGWHDLNLSLGELKRLFIGFAVESSHEIVKLRRERQRGGIHQIREYIEEHYSENISLKSMAARFYMNPVYLGQLFKKTYGTYFNDYLLQLRMTEAKRLLRQSDLRIYEVAERVGFCNADYFVTQFEKLEQLKPSEYRSRMQQVPQSSGVQGAYEIPPL</sequence>
<dbReference type="InterPro" id="IPR018060">
    <property type="entry name" value="HTH_AraC"/>
</dbReference>
<evidence type="ECO:0000313" key="11">
    <source>
        <dbReference type="EMBL" id="MDO7907018.1"/>
    </source>
</evidence>
<feature type="domain" description="Response regulatory" evidence="10">
    <location>
        <begin position="5"/>
        <end position="123"/>
    </location>
</feature>
<accession>A0ABT9CHD9</accession>
<dbReference type="InterPro" id="IPR041522">
    <property type="entry name" value="CdaR_GGDEF"/>
</dbReference>
<dbReference type="Gene3D" id="3.40.50.2300">
    <property type="match status" value="1"/>
</dbReference>
<keyword evidence="12" id="KW-1185">Reference proteome</keyword>
<evidence type="ECO:0000256" key="7">
    <source>
        <dbReference type="ARBA" id="ARBA00023163"/>
    </source>
</evidence>